<dbReference type="AlphaFoldDB" id="A0AA86U113"/>
<evidence type="ECO:0000313" key="3">
    <source>
        <dbReference type="Proteomes" id="UP001642409"/>
    </source>
</evidence>
<gene>
    <name evidence="1" type="ORF">HINF_LOCUS23776</name>
    <name evidence="2" type="ORF">HINF_LOCUS64799</name>
</gene>
<reference evidence="1" key="1">
    <citation type="submission" date="2023-06" db="EMBL/GenBank/DDBJ databases">
        <authorList>
            <person name="Kurt Z."/>
        </authorList>
    </citation>
    <scope>NUCLEOTIDE SEQUENCE</scope>
</reference>
<protein>
    <submittedName>
        <fullName evidence="2">Hypothetical_protein</fullName>
    </submittedName>
</protein>
<dbReference type="Proteomes" id="UP001642409">
    <property type="component" value="Unassembled WGS sequence"/>
</dbReference>
<comment type="caution">
    <text evidence="1">The sequence shown here is derived from an EMBL/GenBank/DDBJ whole genome shotgun (WGS) entry which is preliminary data.</text>
</comment>
<dbReference type="EMBL" id="CATOUU010000632">
    <property type="protein sequence ID" value="CAI9936131.1"/>
    <property type="molecule type" value="Genomic_DNA"/>
</dbReference>
<reference evidence="2 3" key="2">
    <citation type="submission" date="2024-07" db="EMBL/GenBank/DDBJ databases">
        <authorList>
            <person name="Akdeniz Z."/>
        </authorList>
    </citation>
    <scope>NUCLEOTIDE SEQUENCE [LARGE SCALE GENOMIC DNA]</scope>
</reference>
<organism evidence="1">
    <name type="scientific">Hexamita inflata</name>
    <dbReference type="NCBI Taxonomy" id="28002"/>
    <lineage>
        <taxon>Eukaryota</taxon>
        <taxon>Metamonada</taxon>
        <taxon>Diplomonadida</taxon>
        <taxon>Hexamitidae</taxon>
        <taxon>Hexamitinae</taxon>
        <taxon>Hexamita</taxon>
    </lineage>
</organism>
<keyword evidence="3" id="KW-1185">Reference proteome</keyword>
<evidence type="ECO:0000313" key="2">
    <source>
        <dbReference type="EMBL" id="CAL6089371.1"/>
    </source>
</evidence>
<evidence type="ECO:0000313" key="1">
    <source>
        <dbReference type="EMBL" id="CAI9936131.1"/>
    </source>
</evidence>
<sequence>MKDQKFVCVGHINSNHFERVETIPFGWNQFKVHLENKSTNLLKIGIFLIFQKVPCLKRSVVQNTLYQELLQLLLCLKISLECRKLSSTTIATLTKIQQGVQQVYMVSILSFAAFYTAHETALQNRAPQPISHYTFNTLIYTNIFKFTYAISYTLQQFFNFNQSKP</sequence>
<name>A0AA86U113_9EUKA</name>
<accession>A0AA86U113</accession>
<proteinExistence type="predicted"/>
<dbReference type="EMBL" id="CAXDID020000419">
    <property type="protein sequence ID" value="CAL6089371.1"/>
    <property type="molecule type" value="Genomic_DNA"/>
</dbReference>